<gene>
    <name evidence="1" type="ORF">B0T10DRAFT_567706</name>
</gene>
<proteinExistence type="predicted"/>
<dbReference type="EMBL" id="JAGPYM010000044">
    <property type="protein sequence ID" value="KAH6873800.1"/>
    <property type="molecule type" value="Genomic_DNA"/>
</dbReference>
<name>A0A9P9AJ13_9HYPO</name>
<keyword evidence="2" id="KW-1185">Reference proteome</keyword>
<dbReference type="OrthoDB" id="4845881at2759"/>
<protein>
    <recommendedName>
        <fullName evidence="3">Infection structure specific protein</fullName>
    </recommendedName>
</protein>
<dbReference type="Proteomes" id="UP000777438">
    <property type="component" value="Unassembled WGS sequence"/>
</dbReference>
<accession>A0A9P9AJ13</accession>
<evidence type="ECO:0000313" key="1">
    <source>
        <dbReference type="EMBL" id="KAH6873800.1"/>
    </source>
</evidence>
<sequence length="158" mass="16896">MRFQQILYALGMASVASAEKLRHRDLDDCKDGASELSSLIRAQPTLPASLSSFLAKQAPVTITDSCVFPTVTGSLADEYTSVVSEYSKWNDEVMDTYKDMMKECKDVAGVTSAIASATSGVCTKIKWQDSKDNFAPPRETGRVVAAAAVAGFVVAGMV</sequence>
<reference evidence="1 2" key="1">
    <citation type="journal article" date="2021" name="Nat. Commun.">
        <title>Genetic determinants of endophytism in the Arabidopsis root mycobiome.</title>
        <authorList>
            <person name="Mesny F."/>
            <person name="Miyauchi S."/>
            <person name="Thiergart T."/>
            <person name="Pickel B."/>
            <person name="Atanasova L."/>
            <person name="Karlsson M."/>
            <person name="Huettel B."/>
            <person name="Barry K.W."/>
            <person name="Haridas S."/>
            <person name="Chen C."/>
            <person name="Bauer D."/>
            <person name="Andreopoulos W."/>
            <person name="Pangilinan J."/>
            <person name="LaButti K."/>
            <person name="Riley R."/>
            <person name="Lipzen A."/>
            <person name="Clum A."/>
            <person name="Drula E."/>
            <person name="Henrissat B."/>
            <person name="Kohler A."/>
            <person name="Grigoriev I.V."/>
            <person name="Martin F.M."/>
            <person name="Hacquard S."/>
        </authorList>
    </citation>
    <scope>NUCLEOTIDE SEQUENCE [LARGE SCALE GENOMIC DNA]</scope>
    <source>
        <strain evidence="1 2">MPI-CAGE-CH-0241</strain>
    </source>
</reference>
<dbReference type="AlphaFoldDB" id="A0A9P9AJ13"/>
<evidence type="ECO:0000313" key="2">
    <source>
        <dbReference type="Proteomes" id="UP000777438"/>
    </source>
</evidence>
<evidence type="ECO:0008006" key="3">
    <source>
        <dbReference type="Google" id="ProtNLM"/>
    </source>
</evidence>
<organism evidence="1 2">
    <name type="scientific">Thelonectria olida</name>
    <dbReference type="NCBI Taxonomy" id="1576542"/>
    <lineage>
        <taxon>Eukaryota</taxon>
        <taxon>Fungi</taxon>
        <taxon>Dikarya</taxon>
        <taxon>Ascomycota</taxon>
        <taxon>Pezizomycotina</taxon>
        <taxon>Sordariomycetes</taxon>
        <taxon>Hypocreomycetidae</taxon>
        <taxon>Hypocreales</taxon>
        <taxon>Nectriaceae</taxon>
        <taxon>Thelonectria</taxon>
    </lineage>
</organism>
<comment type="caution">
    <text evidence="1">The sequence shown here is derived from an EMBL/GenBank/DDBJ whole genome shotgun (WGS) entry which is preliminary data.</text>
</comment>